<dbReference type="Gene3D" id="3.60.70.12">
    <property type="entry name" value="L-amino peptidase D-ALA esterase/amidase"/>
    <property type="match status" value="1"/>
</dbReference>
<name>A0ABT6ZLT8_9ACTN</name>
<dbReference type="Pfam" id="PF03576">
    <property type="entry name" value="Peptidase_S58"/>
    <property type="match status" value="1"/>
</dbReference>
<organism evidence="2 3">
    <name type="scientific">Kribbibacterium absianum</name>
    <dbReference type="NCBI Taxonomy" id="3044210"/>
    <lineage>
        <taxon>Bacteria</taxon>
        <taxon>Bacillati</taxon>
        <taxon>Actinomycetota</taxon>
        <taxon>Coriobacteriia</taxon>
        <taxon>Coriobacteriales</taxon>
        <taxon>Kribbibacteriaceae</taxon>
        <taxon>Kribbibacterium</taxon>
    </lineage>
</organism>
<protein>
    <submittedName>
        <fullName evidence="2">P1 family peptidase</fullName>
    </submittedName>
</protein>
<proteinExistence type="inferred from homology"/>
<dbReference type="SUPFAM" id="SSF56266">
    <property type="entry name" value="DmpA/ArgJ-like"/>
    <property type="match status" value="1"/>
</dbReference>
<accession>A0ABT6ZLT8</accession>
<dbReference type="Proteomes" id="UP001431693">
    <property type="component" value="Unassembled WGS sequence"/>
</dbReference>
<evidence type="ECO:0000313" key="2">
    <source>
        <dbReference type="EMBL" id="MDJ1130028.1"/>
    </source>
</evidence>
<dbReference type="InterPro" id="IPR016117">
    <property type="entry name" value="ArgJ-like_dom_sf"/>
</dbReference>
<dbReference type="CDD" id="cd02252">
    <property type="entry name" value="nylC_like"/>
    <property type="match status" value="1"/>
</dbReference>
<reference evidence="2" key="1">
    <citation type="submission" date="2023-05" db="EMBL/GenBank/DDBJ databases">
        <title>[olsenella] sp. nov., isolated from a pig farm feces dump.</title>
        <authorList>
            <person name="Chang Y.-H."/>
        </authorList>
    </citation>
    <scope>NUCLEOTIDE SEQUENCE</scope>
    <source>
        <strain evidence="2">YH-ols2217</strain>
    </source>
</reference>
<comment type="caution">
    <text evidence="2">The sequence shown here is derived from an EMBL/GenBank/DDBJ whole genome shotgun (WGS) entry which is preliminary data.</text>
</comment>
<comment type="similarity">
    <text evidence="1">Belongs to the peptidase S58 family.</text>
</comment>
<gene>
    <name evidence="2" type="ORF">QJ043_08050</name>
</gene>
<keyword evidence="3" id="KW-1185">Reference proteome</keyword>
<dbReference type="InterPro" id="IPR005321">
    <property type="entry name" value="Peptidase_S58_DmpA"/>
</dbReference>
<dbReference type="RefSeq" id="WP_283713176.1">
    <property type="nucleotide sequence ID" value="NZ_JASJEW010000003.1"/>
</dbReference>
<dbReference type="PANTHER" id="PTHR36512:SF3">
    <property type="entry name" value="BLR5678 PROTEIN"/>
    <property type="match status" value="1"/>
</dbReference>
<sequence length="331" mass="32902">MGLTLNDIPGFFVGHWTDPSAATGCTAIVCPDGAVGGVDVAGGAPATRETDLLRPEEMVQQLHAVVLSGGSAFGLAAAAGAANELEARGIGFDMQVCRVPIVSSACVFDLGFGDAAVRPGEAQGAEAVRAALDGTADVTAMGNVGAGTGCTVGKFAGPTQCMKGGLGWAVEQEGPLVVGAIAAVNAVGSVRDPETEEWVAGARVAGASLDVIPDPLGAISAMFSQGASQVTAGDAPLPRSNTTISCVVTNALLSKAQCTKVAQMCGDAYARCIVPSHTTNDGDTVFVMANGPVPAPEDVVGIVAQRALARAIVDGCRSAETLLGVPGAASR</sequence>
<dbReference type="EMBL" id="JASJEX010000004">
    <property type="protein sequence ID" value="MDJ1130028.1"/>
    <property type="molecule type" value="Genomic_DNA"/>
</dbReference>
<evidence type="ECO:0000256" key="1">
    <source>
        <dbReference type="ARBA" id="ARBA00007068"/>
    </source>
</evidence>
<dbReference type="PANTHER" id="PTHR36512">
    <property type="entry name" value="D-AMINOPEPTIDASE"/>
    <property type="match status" value="1"/>
</dbReference>
<evidence type="ECO:0000313" key="3">
    <source>
        <dbReference type="Proteomes" id="UP001431693"/>
    </source>
</evidence>